<dbReference type="PROSITE" id="PS50082">
    <property type="entry name" value="WD_REPEATS_2"/>
    <property type="match status" value="1"/>
</dbReference>
<dbReference type="EMBL" id="JADCNM010000005">
    <property type="protein sequence ID" value="KAG0483761.1"/>
    <property type="molecule type" value="Genomic_DNA"/>
</dbReference>
<evidence type="ECO:0000313" key="6">
    <source>
        <dbReference type="EMBL" id="KAG0483761.1"/>
    </source>
</evidence>
<evidence type="ECO:0000256" key="4">
    <source>
        <dbReference type="PROSITE-ProRule" id="PRU00221"/>
    </source>
</evidence>
<dbReference type="InterPro" id="IPR019775">
    <property type="entry name" value="WD40_repeat_CS"/>
</dbReference>
<keyword evidence="7" id="KW-1185">Reference proteome</keyword>
<dbReference type="InterPro" id="IPR015943">
    <property type="entry name" value="WD40/YVTN_repeat-like_dom_sf"/>
</dbReference>
<evidence type="ECO:0000256" key="1">
    <source>
        <dbReference type="ARBA" id="ARBA00022517"/>
    </source>
</evidence>
<dbReference type="PANTHER" id="PTHR44675:SF1">
    <property type="entry name" value="P21-ACTIVATED PROTEIN KINASE-INTERACTING PROTEIN 1"/>
    <property type="match status" value="1"/>
</dbReference>
<dbReference type="Gene3D" id="2.130.10.10">
    <property type="entry name" value="YVTN repeat-like/Quinoprotein amine dehydrogenase"/>
    <property type="match status" value="2"/>
</dbReference>
<organism evidence="5 7">
    <name type="scientific">Vanilla planifolia</name>
    <name type="common">Vanilla</name>
    <dbReference type="NCBI Taxonomy" id="51239"/>
    <lineage>
        <taxon>Eukaryota</taxon>
        <taxon>Viridiplantae</taxon>
        <taxon>Streptophyta</taxon>
        <taxon>Embryophyta</taxon>
        <taxon>Tracheophyta</taxon>
        <taxon>Spermatophyta</taxon>
        <taxon>Magnoliopsida</taxon>
        <taxon>Liliopsida</taxon>
        <taxon>Asparagales</taxon>
        <taxon>Orchidaceae</taxon>
        <taxon>Vanilloideae</taxon>
        <taxon>Vanilleae</taxon>
        <taxon>Vanilla</taxon>
    </lineage>
</organism>
<keyword evidence="1" id="KW-0690">Ribosome biogenesis</keyword>
<dbReference type="PANTHER" id="PTHR44675">
    <property type="entry name" value="PAK1 INTERACTING PROTEIN 1"/>
    <property type="match status" value="1"/>
</dbReference>
<dbReference type="InterPro" id="IPR011047">
    <property type="entry name" value="Quinoprotein_ADH-like_sf"/>
</dbReference>
<dbReference type="InterPro" id="IPR051959">
    <property type="entry name" value="PAK1-Kinase_Regulator"/>
</dbReference>
<keyword evidence="2 4" id="KW-0853">WD repeat</keyword>
<dbReference type="Pfam" id="PF00400">
    <property type="entry name" value="WD40"/>
    <property type="match status" value="4"/>
</dbReference>
<dbReference type="GO" id="GO:0042254">
    <property type="term" value="P:ribosome biogenesis"/>
    <property type="evidence" value="ECO:0007669"/>
    <property type="project" value="UniProtKB-KW"/>
</dbReference>
<keyword evidence="3" id="KW-0677">Repeat</keyword>
<dbReference type="EMBL" id="JADCNL010000005">
    <property type="protein sequence ID" value="KAG0481331.1"/>
    <property type="molecule type" value="Genomic_DNA"/>
</dbReference>
<evidence type="ECO:0000256" key="3">
    <source>
        <dbReference type="ARBA" id="ARBA00022737"/>
    </source>
</evidence>
<reference evidence="7 8" key="1">
    <citation type="journal article" date="2020" name="Nat. Food">
        <title>A phased Vanilla planifolia genome enables genetic improvement of flavour and production.</title>
        <authorList>
            <person name="Hasing T."/>
            <person name="Tang H."/>
            <person name="Brym M."/>
            <person name="Khazi F."/>
            <person name="Huang T."/>
            <person name="Chambers A.H."/>
        </authorList>
    </citation>
    <scope>NUCLEOTIDE SEQUENCE [LARGE SCALE GENOMIC DNA]</scope>
    <source>
        <tissue evidence="5">Leaf</tissue>
    </source>
</reference>
<protein>
    <recommendedName>
        <fullName evidence="9">P21-activated protein kinase-interacting protein 1-like</fullName>
    </recommendedName>
</protein>
<accession>A0A835V343</accession>
<evidence type="ECO:0008006" key="9">
    <source>
        <dbReference type="Google" id="ProtNLM"/>
    </source>
</evidence>
<dbReference type="InterPro" id="IPR020472">
    <property type="entry name" value="WD40_PAC1"/>
</dbReference>
<dbReference type="SMART" id="SM00320">
    <property type="entry name" value="WD40"/>
    <property type="match status" value="5"/>
</dbReference>
<sequence length="316" mass="33805">MTLVAGSYEKYIWGFSVKNLTSSAASKTLSLNQVFSYSSHGGPIKSVATAGPIAASGGADDTIKIYDLASHSEIGSLIDHSGAVTALAFYTCPLAPSLPRNLISAAEDGNVCIFDADPIVHLKTIPVHRRGVSDLALHPSGRLALTVGRDSCLAMVNLVRGRRSFSCHLDREATIVRYGSEERFYMVAEERISAHDAKDAKIVHEMSCQKRVLCIATGESGILFAGGEDKNVVAWDTLSGKVAYCIDGAHSTRVKGLAIFKRTNSGSSEESFYLASASSDGVIRVWDLRMISKEKPTPLAESNTKSRLTCLTGSSI</sequence>
<dbReference type="Proteomes" id="UP000639772">
    <property type="component" value="Unassembled WGS sequence"/>
</dbReference>
<dbReference type="Proteomes" id="UP000636800">
    <property type="component" value="Chromosome 5"/>
</dbReference>
<gene>
    <name evidence="6" type="ORF">HPP92_011845</name>
    <name evidence="5" type="ORF">HPP92_012189</name>
</gene>
<dbReference type="PROSITE" id="PS00678">
    <property type="entry name" value="WD_REPEATS_1"/>
    <property type="match status" value="1"/>
</dbReference>
<dbReference type="InterPro" id="IPR001680">
    <property type="entry name" value="WD40_rpt"/>
</dbReference>
<proteinExistence type="predicted"/>
<dbReference type="AlphaFoldDB" id="A0A835V343"/>
<name>A0A835V343_VANPL</name>
<dbReference type="SUPFAM" id="SSF50998">
    <property type="entry name" value="Quinoprotein alcohol dehydrogenase-like"/>
    <property type="match status" value="1"/>
</dbReference>
<comment type="caution">
    <text evidence="5">The sequence shown here is derived from an EMBL/GenBank/DDBJ whole genome shotgun (WGS) entry which is preliminary data.</text>
</comment>
<evidence type="ECO:0000256" key="2">
    <source>
        <dbReference type="ARBA" id="ARBA00022574"/>
    </source>
</evidence>
<evidence type="ECO:0000313" key="8">
    <source>
        <dbReference type="Proteomes" id="UP000639772"/>
    </source>
</evidence>
<feature type="repeat" description="WD" evidence="4">
    <location>
        <begin position="273"/>
        <end position="289"/>
    </location>
</feature>
<evidence type="ECO:0000313" key="5">
    <source>
        <dbReference type="EMBL" id="KAG0481331.1"/>
    </source>
</evidence>
<dbReference type="OrthoDB" id="308449at2759"/>
<dbReference type="PRINTS" id="PR00320">
    <property type="entry name" value="GPROTEINBRPT"/>
</dbReference>
<evidence type="ECO:0000313" key="7">
    <source>
        <dbReference type="Proteomes" id="UP000636800"/>
    </source>
</evidence>